<reference evidence="2" key="1">
    <citation type="journal article" date="2019" name="Int. J. Syst. Evol. Microbiol.">
        <title>The Global Catalogue of Microorganisms (GCM) 10K type strain sequencing project: providing services to taxonomists for standard genome sequencing and annotation.</title>
        <authorList>
            <consortium name="The Broad Institute Genomics Platform"/>
            <consortium name="The Broad Institute Genome Sequencing Center for Infectious Disease"/>
            <person name="Wu L."/>
            <person name="Ma J."/>
        </authorList>
    </citation>
    <scope>NUCLEOTIDE SEQUENCE [LARGE SCALE GENOMIC DNA]</scope>
    <source>
        <strain evidence="2">KCTC 52473</strain>
    </source>
</reference>
<dbReference type="PROSITE" id="PS51257">
    <property type="entry name" value="PROKAR_LIPOPROTEIN"/>
    <property type="match status" value="1"/>
</dbReference>
<organism evidence="1 2">
    <name type="scientific">Agaribacter flavus</name>
    <dbReference type="NCBI Taxonomy" id="1902781"/>
    <lineage>
        <taxon>Bacteria</taxon>
        <taxon>Pseudomonadati</taxon>
        <taxon>Pseudomonadota</taxon>
        <taxon>Gammaproteobacteria</taxon>
        <taxon>Alteromonadales</taxon>
        <taxon>Alteromonadaceae</taxon>
        <taxon>Agaribacter</taxon>
    </lineage>
</organism>
<proteinExistence type="predicted"/>
<protein>
    <recommendedName>
        <fullName evidence="3">Lipoprotein</fullName>
    </recommendedName>
</protein>
<evidence type="ECO:0000313" key="1">
    <source>
        <dbReference type="EMBL" id="MFC3120229.1"/>
    </source>
</evidence>
<dbReference type="RefSeq" id="WP_376918370.1">
    <property type="nucleotide sequence ID" value="NZ_JBHRSW010000004.1"/>
</dbReference>
<accession>A0ABV7FIW9</accession>
<gene>
    <name evidence="1" type="ORF">ACFOHL_01180</name>
</gene>
<dbReference type="EMBL" id="JBHRSW010000004">
    <property type="protein sequence ID" value="MFC3120229.1"/>
    <property type="molecule type" value="Genomic_DNA"/>
</dbReference>
<dbReference type="Proteomes" id="UP001595478">
    <property type="component" value="Unassembled WGS sequence"/>
</dbReference>
<comment type="caution">
    <text evidence="1">The sequence shown here is derived from an EMBL/GenBank/DDBJ whole genome shotgun (WGS) entry which is preliminary data.</text>
</comment>
<sequence length="114" mass="12238">MKQLNLSLCVLISACASGIPEVETLSDNEYRITVIGKTTDGKLALEKRAYARARDICGADNFAFKLKGKGERIVYSGKPYSLSQTGLHERDTAVLEAVAVIECIDVAGDSKEGA</sequence>
<evidence type="ECO:0000313" key="2">
    <source>
        <dbReference type="Proteomes" id="UP001595478"/>
    </source>
</evidence>
<keyword evidence="2" id="KW-1185">Reference proteome</keyword>
<evidence type="ECO:0008006" key="3">
    <source>
        <dbReference type="Google" id="ProtNLM"/>
    </source>
</evidence>
<name>A0ABV7FIW9_9ALTE</name>